<evidence type="ECO:0000256" key="4">
    <source>
        <dbReference type="ARBA" id="ARBA00022723"/>
    </source>
</evidence>
<comment type="similarity">
    <text evidence="2">Belongs to the fucolectin family.</text>
</comment>
<name>A0A974HH35_XENLA</name>
<dbReference type="InterPro" id="IPR051941">
    <property type="entry name" value="BG_Antigen-Binding_Lectin"/>
</dbReference>
<evidence type="ECO:0000256" key="2">
    <source>
        <dbReference type="ARBA" id="ARBA00010147"/>
    </source>
</evidence>
<evidence type="ECO:0000256" key="6">
    <source>
        <dbReference type="ARBA" id="ARBA00022837"/>
    </source>
</evidence>
<dbReference type="InterPro" id="IPR006585">
    <property type="entry name" value="FTP1"/>
</dbReference>
<feature type="domain" description="Fucolectin tachylectin-4 pentraxin-1" evidence="9">
    <location>
        <begin position="169"/>
        <end position="309"/>
    </location>
</feature>
<dbReference type="OMA" id="GDNPAWW"/>
<evidence type="ECO:0000256" key="7">
    <source>
        <dbReference type="ARBA" id="ARBA00023157"/>
    </source>
</evidence>
<protein>
    <recommendedName>
        <fullName evidence="9">Fucolectin tachylectin-4 pentraxin-1 domain-containing protein</fullName>
    </recommendedName>
</protein>
<keyword evidence="4" id="KW-0479">Metal-binding</keyword>
<dbReference type="GO" id="GO:0042806">
    <property type="term" value="F:fucose binding"/>
    <property type="evidence" value="ECO:0007669"/>
    <property type="project" value="UniProtKB-ARBA"/>
</dbReference>
<feature type="signal peptide" evidence="8">
    <location>
        <begin position="1"/>
        <end position="18"/>
    </location>
</feature>
<dbReference type="EMBL" id="CM004476">
    <property type="protein sequence ID" value="OCT77281.1"/>
    <property type="molecule type" value="Genomic_DNA"/>
</dbReference>
<feature type="domain" description="Fucolectin tachylectin-4 pentraxin-1" evidence="9">
    <location>
        <begin position="25"/>
        <end position="168"/>
    </location>
</feature>
<proteinExistence type="inferred from homology"/>
<keyword evidence="8" id="KW-0732">Signal</keyword>
<feature type="chain" id="PRO_5037294377" description="Fucolectin tachylectin-4 pentraxin-1 domain-containing protein" evidence="8">
    <location>
        <begin position="19"/>
        <end position="446"/>
    </location>
</feature>
<dbReference type="Pfam" id="PF22633">
    <property type="entry name" value="F5_F8_type_C_2"/>
    <property type="match status" value="3"/>
</dbReference>
<evidence type="ECO:0000313" key="11">
    <source>
        <dbReference type="Proteomes" id="UP000694892"/>
    </source>
</evidence>
<dbReference type="GO" id="GO:0010185">
    <property type="term" value="P:regulation of cellular defense response"/>
    <property type="evidence" value="ECO:0007669"/>
    <property type="project" value="UniProtKB-ARBA"/>
</dbReference>
<dbReference type="SMART" id="SM00607">
    <property type="entry name" value="FTP"/>
    <property type="match status" value="3"/>
</dbReference>
<dbReference type="GO" id="GO:0001868">
    <property type="term" value="P:regulation of complement activation, lectin pathway"/>
    <property type="evidence" value="ECO:0007669"/>
    <property type="project" value="UniProtKB-ARBA"/>
</dbReference>
<evidence type="ECO:0000259" key="9">
    <source>
        <dbReference type="SMART" id="SM00607"/>
    </source>
</evidence>
<keyword evidence="7" id="KW-1015">Disulfide bond</keyword>
<gene>
    <name evidence="10" type="ORF">XELAEV_18032480mg</name>
</gene>
<sequence length="446" mass="48306">MKYIVVLLVGISIGRVHSCSPPPGAINVARSGEAKQSSTYAPRYIAQAANDGSRATNLITGPCSSTAKDNPAWWQVDLKKVYKVNTVVIVNRGDCCRERLLKAQIRIGNSPNNDNPMCSMITDITNLIITMCCNGMEGQYVSVVIPGRAEELNICEVEVYGEEVKPAEVNLARLGEATQSSIYRPEYHAAAAIDGNRNANMMLGSCSLTGGDNPAWWRLDLKKTYNVDKVVIVNRGDCCGDRLRGAQVLIGNSADNNNPVCGAIINAQSTITLSCNKMVGRYVSVVIPGRTENLQLCEVEVYGQEVPANVARLGEATQSSLYRPEYNAAAAIDGNKATNVMLGSCSHTGGDNPAWWKLDLKKMYKVQSVVIVNRGDCCSERLKGAEIRVGNSADNNNPVCGTITDVSKNPITLPCNWMVGRYVSVVIPGRVEYLHICEVEVIGLEN</sequence>
<comment type="subunit">
    <text evidence="3">Homotrimer.</text>
</comment>
<feature type="domain" description="Fucolectin tachylectin-4 pentraxin-1" evidence="9">
    <location>
        <begin position="310"/>
        <end position="445"/>
    </location>
</feature>
<evidence type="ECO:0000256" key="5">
    <source>
        <dbReference type="ARBA" id="ARBA00022734"/>
    </source>
</evidence>
<reference evidence="11" key="1">
    <citation type="journal article" date="2016" name="Nature">
        <title>Genome evolution in the allotetraploid frog Xenopus laevis.</title>
        <authorList>
            <person name="Session A.M."/>
            <person name="Uno Y."/>
            <person name="Kwon T."/>
            <person name="Chapman J.A."/>
            <person name="Toyoda A."/>
            <person name="Takahashi S."/>
            <person name="Fukui A."/>
            <person name="Hikosaka A."/>
            <person name="Suzuki A."/>
            <person name="Kondo M."/>
            <person name="van Heeringen S.J."/>
            <person name="Quigley I."/>
            <person name="Heinz S."/>
            <person name="Ogino H."/>
            <person name="Ochi H."/>
            <person name="Hellsten U."/>
            <person name="Lyons J.B."/>
            <person name="Simakov O."/>
            <person name="Putnam N."/>
            <person name="Stites J."/>
            <person name="Kuroki Y."/>
            <person name="Tanaka T."/>
            <person name="Michiue T."/>
            <person name="Watanabe M."/>
            <person name="Bogdanovic O."/>
            <person name="Lister R."/>
            <person name="Georgiou G."/>
            <person name="Paranjpe S.S."/>
            <person name="van Kruijsbergen I."/>
            <person name="Shu S."/>
            <person name="Carlson J."/>
            <person name="Kinoshita T."/>
            <person name="Ohta Y."/>
            <person name="Mawaribuchi S."/>
            <person name="Jenkins J."/>
            <person name="Grimwood J."/>
            <person name="Schmutz J."/>
            <person name="Mitros T."/>
            <person name="Mozaffari S.V."/>
            <person name="Suzuki Y."/>
            <person name="Haramoto Y."/>
            <person name="Yamamoto T.S."/>
            <person name="Takagi C."/>
            <person name="Heald R."/>
            <person name="Miller K."/>
            <person name="Haudenschild C."/>
            <person name="Kitzman J."/>
            <person name="Nakayama T."/>
            <person name="Izutsu Y."/>
            <person name="Robert J."/>
            <person name="Fortriede J."/>
            <person name="Burns K."/>
            <person name="Lotay V."/>
            <person name="Karimi K."/>
            <person name="Yasuoka Y."/>
            <person name="Dichmann D.S."/>
            <person name="Flajnik M.F."/>
            <person name="Houston D.W."/>
            <person name="Shendure J."/>
            <person name="DuPasquier L."/>
            <person name="Vize P.D."/>
            <person name="Zorn A.M."/>
            <person name="Ito M."/>
            <person name="Marcotte E.M."/>
            <person name="Wallingford J.B."/>
            <person name="Ito Y."/>
            <person name="Asashima M."/>
            <person name="Ueno N."/>
            <person name="Matsuda Y."/>
            <person name="Veenstra G.J."/>
            <person name="Fujiyama A."/>
            <person name="Harland R.M."/>
            <person name="Taira M."/>
            <person name="Rokhsar D.S."/>
        </authorList>
    </citation>
    <scope>NUCLEOTIDE SEQUENCE [LARGE SCALE GENOMIC DNA]</scope>
    <source>
        <strain evidence="11">J</strain>
    </source>
</reference>
<evidence type="ECO:0000313" key="10">
    <source>
        <dbReference type="EMBL" id="OCT77281.1"/>
    </source>
</evidence>
<dbReference type="SUPFAM" id="SSF49785">
    <property type="entry name" value="Galactose-binding domain-like"/>
    <property type="match status" value="3"/>
</dbReference>
<dbReference type="InterPro" id="IPR008979">
    <property type="entry name" value="Galactose-bd-like_sf"/>
</dbReference>
<dbReference type="PANTHER" id="PTHR45713">
    <property type="entry name" value="FTP DOMAIN-CONTAINING PROTEIN"/>
    <property type="match status" value="1"/>
</dbReference>
<organism evidence="10 11">
    <name type="scientific">Xenopus laevis</name>
    <name type="common">African clawed frog</name>
    <dbReference type="NCBI Taxonomy" id="8355"/>
    <lineage>
        <taxon>Eukaryota</taxon>
        <taxon>Metazoa</taxon>
        <taxon>Chordata</taxon>
        <taxon>Craniata</taxon>
        <taxon>Vertebrata</taxon>
        <taxon>Euteleostomi</taxon>
        <taxon>Amphibia</taxon>
        <taxon>Batrachia</taxon>
        <taxon>Anura</taxon>
        <taxon>Pipoidea</taxon>
        <taxon>Pipidae</taxon>
        <taxon>Xenopodinae</taxon>
        <taxon>Xenopus</taxon>
        <taxon>Xenopus</taxon>
    </lineage>
</organism>
<dbReference type="AlphaFoldDB" id="A0A974HH35"/>
<accession>A0A974HH35</accession>
<evidence type="ECO:0000256" key="3">
    <source>
        <dbReference type="ARBA" id="ARBA00011233"/>
    </source>
</evidence>
<keyword evidence="6" id="KW-0106">Calcium</keyword>
<keyword evidence="5" id="KW-0430">Lectin</keyword>
<comment type="function">
    <text evidence="1">Acts as a defensive agent. Recognizes blood group fucosylated oligosaccharides including A, B, H and Lewis B-type antigens. Does not recognize Lewis A antigen and has low affinity for monovalent haptens.</text>
</comment>
<evidence type="ECO:0000256" key="1">
    <source>
        <dbReference type="ARBA" id="ARBA00002219"/>
    </source>
</evidence>
<dbReference type="GO" id="GO:0046872">
    <property type="term" value="F:metal ion binding"/>
    <property type="evidence" value="ECO:0007669"/>
    <property type="project" value="UniProtKB-KW"/>
</dbReference>
<dbReference type="Proteomes" id="UP000694892">
    <property type="component" value="Chromosome 6L"/>
</dbReference>
<dbReference type="Gene3D" id="2.60.120.260">
    <property type="entry name" value="Galactose-binding domain-like"/>
    <property type="match status" value="3"/>
</dbReference>
<evidence type="ECO:0000256" key="8">
    <source>
        <dbReference type="SAM" id="SignalP"/>
    </source>
</evidence>
<dbReference type="PANTHER" id="PTHR45713:SF21">
    <property type="entry name" value="MGC53587 PROTEIN"/>
    <property type="match status" value="1"/>
</dbReference>